<proteinExistence type="predicted"/>
<dbReference type="Pfam" id="PF13523">
    <property type="entry name" value="Acetyltransf_8"/>
    <property type="match status" value="1"/>
</dbReference>
<reference evidence="3 4" key="1">
    <citation type="submission" date="2020-06" db="EMBL/GenBank/DDBJ databases">
        <title>Genome sequence of 2 isolates from Red Sea Mangroves.</title>
        <authorList>
            <person name="Sefrji F."/>
            <person name="Michoud G."/>
            <person name="Merlino G."/>
            <person name="Daffonchio D."/>
        </authorList>
    </citation>
    <scope>NUCLEOTIDE SEQUENCE [LARGE SCALE GENOMIC DNA]</scope>
    <source>
        <strain evidence="3 4">R1DC25</strain>
    </source>
</reference>
<dbReference type="AlphaFoldDB" id="A0A7S8C2H6"/>
<dbReference type="KEGG" id="kmn:HW532_05390"/>
<evidence type="ECO:0000313" key="4">
    <source>
        <dbReference type="Proteomes" id="UP000593594"/>
    </source>
</evidence>
<organism evidence="3 4">
    <name type="scientific">Kaustia mangrovi</name>
    <dbReference type="NCBI Taxonomy" id="2593653"/>
    <lineage>
        <taxon>Bacteria</taxon>
        <taxon>Pseudomonadati</taxon>
        <taxon>Pseudomonadota</taxon>
        <taxon>Alphaproteobacteria</taxon>
        <taxon>Hyphomicrobiales</taxon>
        <taxon>Parvibaculaceae</taxon>
        <taxon>Kaustia</taxon>
    </lineage>
</organism>
<dbReference type="GO" id="GO:0019290">
    <property type="term" value="P:siderophore biosynthetic process"/>
    <property type="evidence" value="ECO:0007669"/>
    <property type="project" value="InterPro"/>
</dbReference>
<dbReference type="RefSeq" id="WP_213163416.1">
    <property type="nucleotide sequence ID" value="NZ_CP058214.1"/>
</dbReference>
<dbReference type="Gene3D" id="3.40.630.30">
    <property type="match status" value="1"/>
</dbReference>
<dbReference type="Proteomes" id="UP000593594">
    <property type="component" value="Chromosome"/>
</dbReference>
<evidence type="ECO:0000256" key="1">
    <source>
        <dbReference type="ARBA" id="ARBA00004924"/>
    </source>
</evidence>
<evidence type="ECO:0000259" key="2">
    <source>
        <dbReference type="SMART" id="SM01006"/>
    </source>
</evidence>
<dbReference type="InterPro" id="IPR016181">
    <property type="entry name" value="Acyl_CoA_acyltransferase"/>
</dbReference>
<evidence type="ECO:0000313" key="3">
    <source>
        <dbReference type="EMBL" id="QPC42184.1"/>
    </source>
</evidence>
<name>A0A7S8C2H6_9HYPH</name>
<keyword evidence="3" id="KW-0808">Transferase</keyword>
<gene>
    <name evidence="3" type="ORF">HW532_05390</name>
</gene>
<sequence>MTVQQPIAPAAPQMLETTYHHSAFAQGDLAVRLTATRDGRPCLQAAGEGGVLAEAVLLPGADHPPGLEAFRFRVGALEEAAMVAVLVEAAFMRMPEAEELLLPEPAELPAASVLATASRTVDGGLRHAVARRQFYQLPLLWRYQANHAAYPCLRSSLGPDDRLPPLRPPRPVGTLYERWLPELGMALSFRPIERKRDLALFHEWMNAPRVDFYWELAGSEAEHDEYLAKQEADPHIFGVIGSFDGEPAAYFEFYWAKEDRLGPYYEAEDFDRGWHGLIGNKRHLGRPKTLAWFRSLTHYLFLDEPRTRRVVGEPRASHKRMLSYSSDTGYVKVKEFDFPHKRAALMCCERETFFREVVL</sequence>
<comment type="pathway">
    <text evidence="1">Siderophore biosynthesis.</text>
</comment>
<dbReference type="PANTHER" id="PTHR31438:SF1">
    <property type="entry name" value="LYSINE N-ACYLTRANSFERASE C17G9.06C-RELATED"/>
    <property type="match status" value="1"/>
</dbReference>
<protein>
    <submittedName>
        <fullName evidence="3">Acetyltransferase</fullName>
    </submittedName>
</protein>
<feature type="domain" description="Acyltransferase MbtK/IucB-like conserved" evidence="2">
    <location>
        <begin position="190"/>
        <end position="237"/>
    </location>
</feature>
<keyword evidence="4" id="KW-1185">Reference proteome</keyword>
<dbReference type="PANTHER" id="PTHR31438">
    <property type="entry name" value="LYSINE N-ACYLTRANSFERASE C17G9.06C-RELATED"/>
    <property type="match status" value="1"/>
</dbReference>
<accession>A0A7S8C2H6</accession>
<dbReference type="GO" id="GO:0016410">
    <property type="term" value="F:N-acyltransferase activity"/>
    <property type="evidence" value="ECO:0007669"/>
    <property type="project" value="TreeGrafter"/>
</dbReference>
<dbReference type="SMART" id="SM01006">
    <property type="entry name" value="AlcB"/>
    <property type="match status" value="1"/>
</dbReference>
<dbReference type="EMBL" id="CP058214">
    <property type="protein sequence ID" value="QPC42184.1"/>
    <property type="molecule type" value="Genomic_DNA"/>
</dbReference>
<dbReference type="SUPFAM" id="SSF55729">
    <property type="entry name" value="Acyl-CoA N-acyltransferases (Nat)"/>
    <property type="match status" value="1"/>
</dbReference>
<dbReference type="InterPro" id="IPR019432">
    <property type="entry name" value="Acyltransferase_MbtK/IucB-like"/>
</dbReference>